<dbReference type="AlphaFoldDB" id="U9SZR6"/>
<sequence length="73" mass="8700">MVQQFMQVQLIIVYSMHLVNVMNNILIDVLHMITYLYSFNILWLILKNAVQLLKNVRKNYITFDPPSKKGIFK</sequence>
<proteinExistence type="predicted"/>
<protein>
    <submittedName>
        <fullName evidence="2">Uncharacterized protein</fullName>
    </submittedName>
</protein>
<keyword evidence="1" id="KW-1133">Transmembrane helix</keyword>
<feature type="transmembrane region" description="Helical" evidence="1">
    <location>
        <begin position="25"/>
        <end position="46"/>
    </location>
</feature>
<dbReference type="EMBL" id="KI296482">
    <property type="protein sequence ID" value="ESA01400.1"/>
    <property type="molecule type" value="Genomic_DNA"/>
</dbReference>
<organism evidence="2">
    <name type="scientific">Rhizophagus irregularis (strain DAOM 181602 / DAOM 197198 / MUCL 43194)</name>
    <name type="common">Arbuscular mycorrhizal fungus</name>
    <name type="synonym">Glomus intraradices</name>
    <dbReference type="NCBI Taxonomy" id="747089"/>
    <lineage>
        <taxon>Eukaryota</taxon>
        <taxon>Fungi</taxon>
        <taxon>Fungi incertae sedis</taxon>
        <taxon>Mucoromycota</taxon>
        <taxon>Glomeromycotina</taxon>
        <taxon>Glomeromycetes</taxon>
        <taxon>Glomerales</taxon>
        <taxon>Glomeraceae</taxon>
        <taxon>Rhizophagus</taxon>
    </lineage>
</organism>
<keyword evidence="1" id="KW-0812">Transmembrane</keyword>
<evidence type="ECO:0000313" key="2">
    <source>
        <dbReference type="EMBL" id="ESA01400.1"/>
    </source>
</evidence>
<name>U9SZR6_RHIID</name>
<gene>
    <name evidence="2" type="ORF">GLOINDRAFT_337991</name>
</gene>
<dbReference type="HOGENOM" id="CLU_2706132_0_0_1"/>
<keyword evidence="1" id="KW-0472">Membrane</keyword>
<accession>U9SZR6</accession>
<reference evidence="2" key="1">
    <citation type="submission" date="2013-07" db="EMBL/GenBank/DDBJ databases">
        <title>The genome of an arbuscular mycorrhizal fungus provides insights into the evolution of the oldest plant symbiosis.</title>
        <authorList>
            <consortium name="DOE Joint Genome Institute"/>
            <person name="Tisserant E."/>
            <person name="Malbreil M."/>
            <person name="Kuo A."/>
            <person name="Kohler A."/>
            <person name="Symeonidi A."/>
            <person name="Balestrini R."/>
            <person name="Charron P."/>
            <person name="Duensing N."/>
            <person name="Frei-dit-Frey N."/>
            <person name="Gianinazzi-Pearson V."/>
            <person name="Gilbert B."/>
            <person name="Handa Y."/>
            <person name="Hijri M."/>
            <person name="Kaul R."/>
            <person name="Kawaguchi M."/>
            <person name="Krajinski F."/>
            <person name="Lammers P."/>
            <person name="Lapierre D."/>
            <person name="Masclaux F.G."/>
            <person name="Murat C."/>
            <person name="Morin E."/>
            <person name="Ndikumana S."/>
            <person name="Pagni M."/>
            <person name="Petitpierre D."/>
            <person name="Requena N."/>
            <person name="Rosikiewicz P."/>
            <person name="Riley R."/>
            <person name="Saito K."/>
            <person name="San Clemente H."/>
            <person name="Shapiro H."/>
            <person name="van Tuinen D."/>
            <person name="Becard G."/>
            <person name="Bonfante P."/>
            <person name="Paszkowski U."/>
            <person name="Shachar-Hill Y."/>
            <person name="Young J.P."/>
            <person name="Sanders I.R."/>
            <person name="Henrissat B."/>
            <person name="Rensing S.A."/>
            <person name="Grigoriev I.V."/>
            <person name="Corradi N."/>
            <person name="Roux C."/>
            <person name="Martin F."/>
        </authorList>
    </citation>
    <scope>NUCLEOTIDE SEQUENCE</scope>
    <source>
        <strain evidence="2">DAOM 197198</strain>
    </source>
</reference>
<evidence type="ECO:0000256" key="1">
    <source>
        <dbReference type="SAM" id="Phobius"/>
    </source>
</evidence>